<evidence type="ECO:0000313" key="1">
    <source>
        <dbReference type="EMBL" id="KKW30775.1"/>
    </source>
</evidence>
<evidence type="ECO:0000313" key="2">
    <source>
        <dbReference type="Proteomes" id="UP000034846"/>
    </source>
</evidence>
<accession>A0A0G1XIP1</accession>
<reference evidence="1 2" key="1">
    <citation type="journal article" date="2015" name="Nature">
        <title>rRNA introns, odd ribosomes, and small enigmatic genomes across a large radiation of phyla.</title>
        <authorList>
            <person name="Brown C.T."/>
            <person name="Hug L.A."/>
            <person name="Thomas B.C."/>
            <person name="Sharon I."/>
            <person name="Castelle C.J."/>
            <person name="Singh A."/>
            <person name="Wilkins M.J."/>
            <person name="Williams K.H."/>
            <person name="Banfield J.F."/>
        </authorList>
    </citation>
    <scope>NUCLEOTIDE SEQUENCE [LARGE SCALE GENOMIC DNA]</scope>
</reference>
<dbReference type="EMBL" id="LCRD01000003">
    <property type="protein sequence ID" value="KKW30775.1"/>
    <property type="molecule type" value="Genomic_DNA"/>
</dbReference>
<gene>
    <name evidence="1" type="ORF">UY72_C0003G0004</name>
</gene>
<dbReference type="Proteomes" id="UP000034846">
    <property type="component" value="Unassembled WGS sequence"/>
</dbReference>
<protein>
    <submittedName>
        <fullName evidence="1">Uncharacterized protein</fullName>
    </submittedName>
</protein>
<proteinExistence type="predicted"/>
<dbReference type="AlphaFoldDB" id="A0A0G1XIP1"/>
<organism evidence="1 2">
    <name type="scientific">Candidatus Uhrbacteria bacterium GW2011_GWD2_52_7</name>
    <dbReference type="NCBI Taxonomy" id="1618989"/>
    <lineage>
        <taxon>Bacteria</taxon>
        <taxon>Candidatus Uhriibacteriota</taxon>
    </lineage>
</organism>
<name>A0A0G1XIP1_9BACT</name>
<sequence>MQKPISKQDVEIYFKRNEGDTFIIDGNDFSVAKREEVAQADGSVVVRFYNATGDKYIELYSDRKRDIYFIDVERRTILFKLWGFSFRWLTQVPFETVTVSS</sequence>
<comment type="caution">
    <text evidence="1">The sequence shown here is derived from an EMBL/GenBank/DDBJ whole genome shotgun (WGS) entry which is preliminary data.</text>
</comment>